<reference evidence="3 4" key="1">
    <citation type="journal article" date="2007" name="Nature">
        <title>Evolution of genes and genomes on the Drosophila phylogeny.</title>
        <authorList>
            <consortium name="Drosophila 12 Genomes Consortium"/>
            <person name="Clark A.G."/>
            <person name="Eisen M.B."/>
            <person name="Smith D.R."/>
            <person name="Bergman C.M."/>
            <person name="Oliver B."/>
            <person name="Markow T.A."/>
            <person name="Kaufman T.C."/>
            <person name="Kellis M."/>
            <person name="Gelbart W."/>
            <person name="Iyer V.N."/>
            <person name="Pollard D.A."/>
            <person name="Sackton T.B."/>
            <person name="Larracuente A.M."/>
            <person name="Singh N.D."/>
            <person name="Abad J.P."/>
            <person name="Abt D.N."/>
            <person name="Adryan B."/>
            <person name="Aguade M."/>
            <person name="Akashi H."/>
            <person name="Anderson W.W."/>
            <person name="Aquadro C.F."/>
            <person name="Ardell D.H."/>
            <person name="Arguello R."/>
            <person name="Artieri C.G."/>
            <person name="Barbash D.A."/>
            <person name="Barker D."/>
            <person name="Barsanti P."/>
            <person name="Batterham P."/>
            <person name="Batzoglou S."/>
            <person name="Begun D."/>
            <person name="Bhutkar A."/>
            <person name="Blanco E."/>
            <person name="Bosak S.A."/>
            <person name="Bradley R.K."/>
            <person name="Brand A.D."/>
            <person name="Brent M.R."/>
            <person name="Brooks A.N."/>
            <person name="Brown R.H."/>
            <person name="Butlin R.K."/>
            <person name="Caggese C."/>
            <person name="Calvi B.R."/>
            <person name="Bernardo de Carvalho A."/>
            <person name="Caspi A."/>
            <person name="Castrezana S."/>
            <person name="Celniker S.E."/>
            <person name="Chang J.L."/>
            <person name="Chapple C."/>
            <person name="Chatterji S."/>
            <person name="Chinwalla A."/>
            <person name="Civetta A."/>
            <person name="Clifton S.W."/>
            <person name="Comeron J.M."/>
            <person name="Costello J.C."/>
            <person name="Coyne J.A."/>
            <person name="Daub J."/>
            <person name="David R.G."/>
            <person name="Delcher A.L."/>
            <person name="Delehaunty K."/>
            <person name="Do C.B."/>
            <person name="Ebling H."/>
            <person name="Edwards K."/>
            <person name="Eickbush T."/>
            <person name="Evans J.D."/>
            <person name="Filipski A."/>
            <person name="Findeiss S."/>
            <person name="Freyhult E."/>
            <person name="Fulton L."/>
            <person name="Fulton R."/>
            <person name="Garcia A.C."/>
            <person name="Gardiner A."/>
            <person name="Garfield D.A."/>
            <person name="Garvin B.E."/>
            <person name="Gibson G."/>
            <person name="Gilbert D."/>
            <person name="Gnerre S."/>
            <person name="Godfrey J."/>
            <person name="Good R."/>
            <person name="Gotea V."/>
            <person name="Gravely B."/>
            <person name="Greenberg A.J."/>
            <person name="Griffiths-Jones S."/>
            <person name="Gross S."/>
            <person name="Guigo R."/>
            <person name="Gustafson E.A."/>
            <person name="Haerty W."/>
            <person name="Hahn M.W."/>
            <person name="Halligan D.L."/>
            <person name="Halpern A.L."/>
            <person name="Halter G.M."/>
            <person name="Han M.V."/>
            <person name="Heger A."/>
            <person name="Hillier L."/>
            <person name="Hinrichs A.S."/>
            <person name="Holmes I."/>
            <person name="Hoskins R.A."/>
            <person name="Hubisz M.J."/>
            <person name="Hultmark D."/>
            <person name="Huntley M.A."/>
            <person name="Jaffe D.B."/>
            <person name="Jagadeeshan S."/>
            <person name="Jeck W.R."/>
            <person name="Johnson J."/>
            <person name="Jones C.D."/>
            <person name="Jordan W.C."/>
            <person name="Karpen G.H."/>
            <person name="Kataoka E."/>
            <person name="Keightley P.D."/>
            <person name="Kheradpour P."/>
            <person name="Kirkness E.F."/>
            <person name="Koerich L.B."/>
            <person name="Kristiansen K."/>
            <person name="Kudrna D."/>
            <person name="Kulathinal R.J."/>
            <person name="Kumar S."/>
            <person name="Kwok R."/>
            <person name="Lander E."/>
            <person name="Langley C.H."/>
            <person name="Lapoint R."/>
            <person name="Lazzaro B.P."/>
            <person name="Lee S.J."/>
            <person name="Levesque L."/>
            <person name="Li R."/>
            <person name="Lin C.F."/>
            <person name="Lin M.F."/>
            <person name="Lindblad-Toh K."/>
            <person name="Llopart A."/>
            <person name="Long M."/>
            <person name="Low L."/>
            <person name="Lozovsky E."/>
            <person name="Lu J."/>
            <person name="Luo M."/>
            <person name="Machado C.A."/>
            <person name="Makalowski W."/>
            <person name="Marzo M."/>
            <person name="Matsuda M."/>
            <person name="Matzkin L."/>
            <person name="McAllister B."/>
            <person name="McBride C.S."/>
            <person name="McKernan B."/>
            <person name="McKernan K."/>
            <person name="Mendez-Lago M."/>
            <person name="Minx P."/>
            <person name="Mollenhauer M.U."/>
            <person name="Montooth K."/>
            <person name="Mount S.M."/>
            <person name="Mu X."/>
            <person name="Myers E."/>
            <person name="Negre B."/>
            <person name="Newfeld S."/>
            <person name="Nielsen R."/>
            <person name="Noor M.A."/>
            <person name="O'Grady P."/>
            <person name="Pachter L."/>
            <person name="Papaceit M."/>
            <person name="Parisi M.J."/>
            <person name="Parisi M."/>
            <person name="Parts L."/>
            <person name="Pedersen J.S."/>
            <person name="Pesole G."/>
            <person name="Phillippy A.M."/>
            <person name="Ponting C.P."/>
            <person name="Pop M."/>
            <person name="Porcelli D."/>
            <person name="Powell J.R."/>
            <person name="Prohaska S."/>
            <person name="Pruitt K."/>
            <person name="Puig M."/>
            <person name="Quesneville H."/>
            <person name="Ram K.R."/>
            <person name="Rand D."/>
            <person name="Rasmussen M.D."/>
            <person name="Reed L.K."/>
            <person name="Reenan R."/>
            <person name="Reily A."/>
            <person name="Remington K.A."/>
            <person name="Rieger T.T."/>
            <person name="Ritchie M.G."/>
            <person name="Robin C."/>
            <person name="Rogers Y.H."/>
            <person name="Rohde C."/>
            <person name="Rozas J."/>
            <person name="Rubenfield M.J."/>
            <person name="Ruiz A."/>
            <person name="Russo S."/>
            <person name="Salzberg S.L."/>
            <person name="Sanchez-Gracia A."/>
            <person name="Saranga D.J."/>
            <person name="Sato H."/>
            <person name="Schaeffer S.W."/>
            <person name="Schatz M.C."/>
            <person name="Schlenke T."/>
            <person name="Schwartz R."/>
            <person name="Segarra C."/>
            <person name="Singh R.S."/>
            <person name="Sirot L."/>
            <person name="Sirota M."/>
            <person name="Sisneros N.B."/>
            <person name="Smith C.D."/>
            <person name="Smith T.F."/>
            <person name="Spieth J."/>
            <person name="Stage D.E."/>
            <person name="Stark A."/>
            <person name="Stephan W."/>
            <person name="Strausberg R.L."/>
            <person name="Strempel S."/>
            <person name="Sturgill D."/>
            <person name="Sutton G."/>
            <person name="Sutton G.G."/>
            <person name="Tao W."/>
            <person name="Teichmann S."/>
            <person name="Tobari Y.N."/>
            <person name="Tomimura Y."/>
            <person name="Tsolas J.M."/>
            <person name="Valente V.L."/>
            <person name="Venter E."/>
            <person name="Venter J.C."/>
            <person name="Vicario S."/>
            <person name="Vieira F.G."/>
            <person name="Vilella A.J."/>
            <person name="Villasante A."/>
            <person name="Walenz B."/>
            <person name="Wang J."/>
            <person name="Wasserman M."/>
            <person name="Watts T."/>
            <person name="Wilson D."/>
            <person name="Wilson R.K."/>
            <person name="Wing R.A."/>
            <person name="Wolfner M.F."/>
            <person name="Wong A."/>
            <person name="Wong G.K."/>
            <person name="Wu C.I."/>
            <person name="Wu G."/>
            <person name="Yamamoto D."/>
            <person name="Yang H.P."/>
            <person name="Yang S.P."/>
            <person name="Yorke J.A."/>
            <person name="Yoshida K."/>
            <person name="Zdobnov E."/>
            <person name="Zhang P."/>
            <person name="Zhang Y."/>
            <person name="Zimin A.V."/>
            <person name="Baldwin J."/>
            <person name="Abdouelleil A."/>
            <person name="Abdulkadir J."/>
            <person name="Abebe A."/>
            <person name="Abera B."/>
            <person name="Abreu J."/>
            <person name="Acer S.C."/>
            <person name="Aftuck L."/>
            <person name="Alexander A."/>
            <person name="An P."/>
            <person name="Anderson E."/>
            <person name="Anderson S."/>
            <person name="Arachi H."/>
            <person name="Azer M."/>
            <person name="Bachantsang P."/>
            <person name="Barry A."/>
            <person name="Bayul T."/>
            <person name="Berlin A."/>
            <person name="Bessette D."/>
            <person name="Bloom T."/>
            <person name="Blye J."/>
            <person name="Boguslavskiy L."/>
            <person name="Bonnet C."/>
            <person name="Boukhgalter B."/>
            <person name="Bourzgui I."/>
            <person name="Brown A."/>
            <person name="Cahill P."/>
            <person name="Channer S."/>
            <person name="Cheshatsang Y."/>
            <person name="Chuda L."/>
            <person name="Citroen M."/>
            <person name="Collymore A."/>
            <person name="Cooke P."/>
            <person name="Costello M."/>
            <person name="D'Aco K."/>
            <person name="Daza R."/>
            <person name="De Haan G."/>
            <person name="DeGray S."/>
            <person name="DeMaso C."/>
            <person name="Dhargay N."/>
            <person name="Dooley K."/>
            <person name="Dooley E."/>
            <person name="Doricent M."/>
            <person name="Dorje P."/>
            <person name="Dorjee K."/>
            <person name="Dupes A."/>
            <person name="Elong R."/>
            <person name="Falk J."/>
            <person name="Farina A."/>
            <person name="Faro S."/>
            <person name="Ferguson D."/>
            <person name="Fisher S."/>
            <person name="Foley C.D."/>
            <person name="Franke A."/>
            <person name="Friedrich D."/>
            <person name="Gadbois L."/>
            <person name="Gearin G."/>
            <person name="Gearin C.R."/>
            <person name="Giannoukos G."/>
            <person name="Goode T."/>
            <person name="Graham J."/>
            <person name="Grandbois E."/>
            <person name="Grewal S."/>
            <person name="Gyaltsen K."/>
            <person name="Hafez N."/>
            <person name="Hagos B."/>
            <person name="Hall J."/>
            <person name="Henson C."/>
            <person name="Hollinger A."/>
            <person name="Honan T."/>
            <person name="Huard M.D."/>
            <person name="Hughes L."/>
            <person name="Hurhula B."/>
            <person name="Husby M.E."/>
            <person name="Kamat A."/>
            <person name="Kanga B."/>
            <person name="Kashin S."/>
            <person name="Khazanovich D."/>
            <person name="Kisner P."/>
            <person name="Lance K."/>
            <person name="Lara M."/>
            <person name="Lee W."/>
            <person name="Lennon N."/>
            <person name="Letendre F."/>
            <person name="LeVine R."/>
            <person name="Lipovsky A."/>
            <person name="Liu X."/>
            <person name="Liu J."/>
            <person name="Liu S."/>
            <person name="Lokyitsang T."/>
            <person name="Lokyitsang Y."/>
            <person name="Lubonja R."/>
            <person name="Lui A."/>
            <person name="MacDonald P."/>
            <person name="Magnisalis V."/>
            <person name="Maru K."/>
            <person name="Matthews C."/>
            <person name="McCusker W."/>
            <person name="McDonough S."/>
            <person name="Mehta T."/>
            <person name="Meldrim J."/>
            <person name="Meneus L."/>
            <person name="Mihai O."/>
            <person name="Mihalev A."/>
            <person name="Mihova T."/>
            <person name="Mittelman R."/>
            <person name="Mlenga V."/>
            <person name="Montmayeur A."/>
            <person name="Mulrain L."/>
            <person name="Navidi A."/>
            <person name="Naylor J."/>
            <person name="Negash T."/>
            <person name="Nguyen T."/>
            <person name="Nguyen N."/>
            <person name="Nicol R."/>
            <person name="Norbu C."/>
            <person name="Norbu N."/>
            <person name="Novod N."/>
            <person name="O'Neill B."/>
            <person name="Osman S."/>
            <person name="Markiewicz E."/>
            <person name="Oyono O.L."/>
            <person name="Patti C."/>
            <person name="Phunkhang P."/>
            <person name="Pierre F."/>
            <person name="Priest M."/>
            <person name="Raghuraman S."/>
            <person name="Rege F."/>
            <person name="Reyes R."/>
            <person name="Rise C."/>
            <person name="Rogov P."/>
            <person name="Ross K."/>
            <person name="Ryan E."/>
            <person name="Settipalli S."/>
            <person name="Shea T."/>
            <person name="Sherpa N."/>
            <person name="Shi L."/>
            <person name="Shih D."/>
            <person name="Sparrow T."/>
            <person name="Spaulding J."/>
            <person name="Stalker J."/>
            <person name="Stange-Thomann N."/>
            <person name="Stavropoulos S."/>
            <person name="Stone C."/>
            <person name="Strader C."/>
            <person name="Tesfaye S."/>
            <person name="Thomson T."/>
            <person name="Thoulutsang Y."/>
            <person name="Thoulutsang D."/>
            <person name="Topham K."/>
            <person name="Topping I."/>
            <person name="Tsamla T."/>
            <person name="Vassiliev H."/>
            <person name="Vo A."/>
            <person name="Wangchuk T."/>
            <person name="Wangdi T."/>
            <person name="Weiand M."/>
            <person name="Wilkinson J."/>
            <person name="Wilson A."/>
            <person name="Yadav S."/>
            <person name="Young G."/>
            <person name="Yu Q."/>
            <person name="Zembek L."/>
            <person name="Zhong D."/>
            <person name="Zimmer A."/>
            <person name="Zwirko Z."/>
            <person name="Jaffe D.B."/>
            <person name="Alvarez P."/>
            <person name="Brockman W."/>
            <person name="Butler J."/>
            <person name="Chin C."/>
            <person name="Gnerre S."/>
            <person name="Grabherr M."/>
            <person name="Kleber M."/>
            <person name="Mauceli E."/>
            <person name="MacCallum I."/>
        </authorList>
    </citation>
    <scope>NUCLEOTIDE SEQUENCE [LARGE SCALE GENOMIC DNA]</scope>
    <source>
        <strain evidence="4">Tucson 15010-1051.87</strain>
    </source>
</reference>
<protein>
    <submittedName>
        <fullName evidence="3">Uncharacterized protein</fullName>
    </submittedName>
</protein>
<dbReference type="AlphaFoldDB" id="B4MC70"/>
<dbReference type="eggNOG" id="KOG1181">
    <property type="taxonomic scope" value="Eukaryota"/>
</dbReference>
<sequence>MANAESHLSGSCKAVPARCYNRNRSHIPASLSPSSLLLLSLLLVTLTALPTLCSALTSESTTLPSVDAEEVTTLNPPQQPVNEAHVEPTVAAVGNETNVRLEPEPEPEPEETAAAEVADEFAHTSFVALGGEGLEQGIRNAVKSEVESEIEADASGLVETLQVDHKEDEHKTTSNNEEQTDAAQGVREPKTLATDVEKIEDSDKLEEKQKVSELEAVKKVESTEIDSESDSTQESVEAKEPENALKSNTLVDSSPAEINPVAAESRPLPSVTSDLVAVIFDENRAITEQPITKTNLLALEREHEEFREVETTPQPTFEVPKHQVTKKQGVEDLLPEENAEKQAEPQSAPELEVQQAENGRDERNLETAAESTTEASAQDQLKDLAVEPAASSTAEPDYVAPTEATPEQAAQPVVTLPEETLTPAEGEPDQSEDEEKPDLKESSGGESSSVSSTASPTRSETVKADESVEDDSGDESDAEKAESETEQGAVEPADKDSSEESEELSADEPKARAEDSTATPLVSYPPHNAGQTFVSNLADERSAHLSLASSSRSTLIIALCSGTAVLFIVISLVIFVLSFQRQHGTLDIEMQEQRLGKDDLDQEDAQMKLLDVELSPPVIIAMGNEETDECL</sequence>
<accession>B4MC70</accession>
<dbReference type="EMBL" id="CH940656">
    <property type="protein sequence ID" value="EDW58691.1"/>
    <property type="molecule type" value="Genomic_DNA"/>
</dbReference>
<feature type="region of interest" description="Disordered" evidence="1">
    <location>
        <begin position="164"/>
        <end position="268"/>
    </location>
</feature>
<proteinExistence type="predicted"/>
<dbReference type="OrthoDB" id="7867578at2759"/>
<dbReference type="InParanoid" id="B4MC70"/>
<feature type="region of interest" description="Disordered" evidence="1">
    <location>
        <begin position="304"/>
        <end position="527"/>
    </location>
</feature>
<feature type="transmembrane region" description="Helical" evidence="2">
    <location>
        <begin position="555"/>
        <end position="577"/>
    </location>
</feature>
<keyword evidence="4" id="KW-1185">Reference proteome</keyword>
<keyword evidence="2" id="KW-0472">Membrane</keyword>
<dbReference type="STRING" id="7244.B4MC70"/>
<organism evidence="3 4">
    <name type="scientific">Drosophila virilis</name>
    <name type="common">Fruit fly</name>
    <dbReference type="NCBI Taxonomy" id="7244"/>
    <lineage>
        <taxon>Eukaryota</taxon>
        <taxon>Metazoa</taxon>
        <taxon>Ecdysozoa</taxon>
        <taxon>Arthropoda</taxon>
        <taxon>Hexapoda</taxon>
        <taxon>Insecta</taxon>
        <taxon>Pterygota</taxon>
        <taxon>Neoptera</taxon>
        <taxon>Endopterygota</taxon>
        <taxon>Diptera</taxon>
        <taxon>Brachycera</taxon>
        <taxon>Muscomorpha</taxon>
        <taxon>Ephydroidea</taxon>
        <taxon>Drosophilidae</taxon>
        <taxon>Drosophila</taxon>
    </lineage>
</organism>
<evidence type="ECO:0000256" key="2">
    <source>
        <dbReference type="SAM" id="Phobius"/>
    </source>
</evidence>
<keyword evidence="2" id="KW-0812">Transmembrane</keyword>
<keyword evidence="2" id="KW-1133">Transmembrane helix</keyword>
<feature type="compositionally biased region" description="Basic and acidic residues" evidence="1">
    <location>
        <begin position="187"/>
        <end position="222"/>
    </location>
</feature>
<name>B4MC70_DROVI</name>
<feature type="compositionally biased region" description="Acidic residues" evidence="1">
    <location>
        <begin position="467"/>
        <end position="477"/>
    </location>
</feature>
<dbReference type="Proteomes" id="UP000008792">
    <property type="component" value="Unassembled WGS sequence"/>
</dbReference>
<evidence type="ECO:0000313" key="4">
    <source>
        <dbReference type="Proteomes" id="UP000008792"/>
    </source>
</evidence>
<dbReference type="OMA" id="VSFQRQH"/>
<dbReference type="HOGENOM" id="CLU_433672_0_0_1"/>
<feature type="compositionally biased region" description="Low complexity" evidence="1">
    <location>
        <begin position="444"/>
        <end position="459"/>
    </location>
</feature>
<gene>
    <name evidence="3" type="primary">Dvir\GJ14151</name>
    <name evidence="3" type="ORF">Dvir_GJ14151</name>
</gene>
<feature type="compositionally biased region" description="Acidic residues" evidence="1">
    <location>
        <begin position="426"/>
        <end position="436"/>
    </location>
</feature>
<evidence type="ECO:0000313" key="3">
    <source>
        <dbReference type="EMBL" id="EDW58691.1"/>
    </source>
</evidence>
<evidence type="ECO:0000256" key="1">
    <source>
        <dbReference type="SAM" id="MobiDB-lite"/>
    </source>
</evidence>
<dbReference type="KEGG" id="dvi:6635077"/>
<feature type="compositionally biased region" description="Low complexity" evidence="1">
    <location>
        <begin position="366"/>
        <end position="377"/>
    </location>
</feature>
<dbReference type="PhylomeDB" id="B4MC70"/>